<feature type="compositionally biased region" description="Pro residues" evidence="1">
    <location>
        <begin position="64"/>
        <end position="74"/>
    </location>
</feature>
<dbReference type="PANTHER" id="PTHR48125">
    <property type="entry name" value="LP07818P1"/>
    <property type="match status" value="1"/>
</dbReference>
<feature type="compositionally biased region" description="Basic and acidic residues" evidence="1">
    <location>
        <begin position="582"/>
        <end position="605"/>
    </location>
</feature>
<feature type="compositionally biased region" description="Low complexity" evidence="1">
    <location>
        <begin position="142"/>
        <end position="153"/>
    </location>
</feature>
<evidence type="ECO:0000313" key="2">
    <source>
        <dbReference type="EMBL" id="CEM31304.1"/>
    </source>
</evidence>
<evidence type="ECO:0000256" key="1">
    <source>
        <dbReference type="SAM" id="MobiDB-lite"/>
    </source>
</evidence>
<organism evidence="2">
    <name type="scientific">Chromera velia CCMP2878</name>
    <dbReference type="NCBI Taxonomy" id="1169474"/>
    <lineage>
        <taxon>Eukaryota</taxon>
        <taxon>Sar</taxon>
        <taxon>Alveolata</taxon>
        <taxon>Colpodellida</taxon>
        <taxon>Chromeraceae</taxon>
        <taxon>Chromera</taxon>
    </lineage>
</organism>
<proteinExistence type="predicted"/>
<feature type="region of interest" description="Disordered" evidence="1">
    <location>
        <begin position="1"/>
        <end position="128"/>
    </location>
</feature>
<protein>
    <submittedName>
        <fullName evidence="2">Uncharacterized protein</fullName>
    </submittedName>
</protein>
<dbReference type="EMBL" id="CDMZ01001350">
    <property type="protein sequence ID" value="CEM31304.1"/>
    <property type="molecule type" value="Genomic_DNA"/>
</dbReference>
<feature type="region of interest" description="Disordered" evidence="1">
    <location>
        <begin position="461"/>
        <end position="517"/>
    </location>
</feature>
<feature type="compositionally biased region" description="Low complexity" evidence="1">
    <location>
        <begin position="99"/>
        <end position="109"/>
    </location>
</feature>
<feature type="region of interest" description="Disordered" evidence="1">
    <location>
        <begin position="317"/>
        <end position="356"/>
    </location>
</feature>
<feature type="region of interest" description="Disordered" evidence="1">
    <location>
        <begin position="141"/>
        <end position="168"/>
    </location>
</feature>
<feature type="region of interest" description="Disordered" evidence="1">
    <location>
        <begin position="582"/>
        <end position="668"/>
    </location>
</feature>
<feature type="region of interest" description="Disordered" evidence="1">
    <location>
        <begin position="845"/>
        <end position="880"/>
    </location>
</feature>
<sequence>MTQHGKGPVHFPQHQQPLPLHSPTRAPPPQASPHGGGGLLTQSRPPTRPQPRAKHHHGGRTGPSPSPSPPPAGVPLPKGGLEVNRAPGGGGIKRGRSGEGQAPVSSPASAPQPPPQRRDKRRMSTVQEMFDAGKAILKEIFAPQAAGPSSPSSRFSGAKAPAPPPSNVNEALKALEQKWNEIGQKEEKRGEIETDLKEIVEQQGVDFETVVEKAEALSDQRRIGEFKAAADKFCQLIKEDTKYKASADQKERATSQVQAEVDKVTAAFPAGGMDLLDRLKQVTRDVDKCLEEIFKSNKQTSKQIQSLWNLHMKSLTAEPGDASTRPAKQQKKASGDRSAASKSARTGGKARTLTGRVPEMHAQKREDLDRQRMNPIRQREEHRVFVSQKRGLEAIHILGLHGLEDERNAARAILTGPGAVPGLWPRRPDDSLLSAISPGALYKYMLTVSHPRMTSEKLFVPPPGDEAGEGEGPVEMETAAGGVTGPSSPLSPPASPRKRGTVGGEAQKNRKAWRRRQTDVPECLQHLDLEKLSIPAHPGEFKCVLRKEAATLLALAVEIRLRQFLDDLETFRVLSEIDWRRHGDEASAVEEKKQRVREEAEARERERRRRKEQSAKSTGGKIGGSGGARRDVHMHDSVEEEKERGGEIEAPDDGVKEKKKNPGLFTRPGRDLIRLEDIQHSFASPSSVFTCPPSISKLQHTRYQSALVFRAIAERKLGAKTPREKFAAAQWAEQERARVFSLIKQKKANPLLQPEIEPIDTAFEKIPEIQMDSDTQVSLDEESQEMKGSSESYEFFLSNAPKTRRRNPEMCHKEFQYSPPTPEPPPIPPPAPPRVEETIPRMLQQSRPPGGLSTIGVPHGTSQTERGFGSGGLPHAPPSAGVPMSATGYVATRLVPASTQAPVIHTVSAHWPQHYSFKSAPQTRAPQRHPSAPQFRAQAPRPNPGNPNNLFYPR</sequence>
<feature type="compositionally biased region" description="Low complexity" evidence="1">
    <location>
        <begin position="12"/>
        <end position="21"/>
    </location>
</feature>
<reference evidence="2" key="1">
    <citation type="submission" date="2014-11" db="EMBL/GenBank/DDBJ databases">
        <authorList>
            <person name="Otto D Thomas"/>
            <person name="Naeem Raeece"/>
        </authorList>
    </citation>
    <scope>NUCLEOTIDE SEQUENCE</scope>
</reference>
<feature type="compositionally biased region" description="Basic and acidic residues" evidence="1">
    <location>
        <begin position="628"/>
        <end position="647"/>
    </location>
</feature>
<dbReference type="VEuPathDB" id="CryptoDB:Cvel_22524"/>
<name>A0A0G4GM94_9ALVE</name>
<accession>A0A0G4GM94</accession>
<gene>
    <name evidence="2" type="ORF">Cvel_22524</name>
</gene>
<dbReference type="PANTHER" id="PTHR48125:SF12">
    <property type="entry name" value="AT HOOK TRANSCRIPTION FACTOR FAMILY-RELATED"/>
    <property type="match status" value="1"/>
</dbReference>
<dbReference type="AlphaFoldDB" id="A0A0G4GM94"/>
<feature type="region of interest" description="Disordered" evidence="1">
    <location>
        <begin position="915"/>
        <end position="954"/>
    </location>
</feature>